<dbReference type="InterPro" id="IPR039755">
    <property type="entry name" value="TBC1D23"/>
</dbReference>
<keyword evidence="9" id="KW-1185">Reference proteome</keyword>
<evidence type="ECO:0000256" key="4">
    <source>
        <dbReference type="ARBA" id="ARBA00023034"/>
    </source>
</evidence>
<keyword evidence="4" id="KW-0333">Golgi apparatus</keyword>
<evidence type="ECO:0000259" key="7">
    <source>
        <dbReference type="PROSITE" id="PS50206"/>
    </source>
</evidence>
<dbReference type="InterPro" id="IPR036020">
    <property type="entry name" value="WW_dom_sf"/>
</dbReference>
<dbReference type="InParanoid" id="A0A024GKM9"/>
<comment type="subcellular location">
    <subcellularLocation>
        <location evidence="1">Golgi apparatus</location>
        <location evidence="1">trans-Golgi network</location>
    </subcellularLocation>
</comment>
<organism evidence="8 9">
    <name type="scientific">Albugo candida</name>
    <dbReference type="NCBI Taxonomy" id="65357"/>
    <lineage>
        <taxon>Eukaryota</taxon>
        <taxon>Sar</taxon>
        <taxon>Stramenopiles</taxon>
        <taxon>Oomycota</taxon>
        <taxon>Peronosporomycetes</taxon>
        <taxon>Albuginales</taxon>
        <taxon>Albuginaceae</taxon>
        <taxon>Albugo</taxon>
    </lineage>
</organism>
<dbReference type="Pfam" id="PF00566">
    <property type="entry name" value="RabGAP-TBC"/>
    <property type="match status" value="1"/>
</dbReference>
<evidence type="ECO:0000256" key="5">
    <source>
        <dbReference type="SAM" id="MobiDB-lite"/>
    </source>
</evidence>
<evidence type="ECO:0000256" key="1">
    <source>
        <dbReference type="ARBA" id="ARBA00004601"/>
    </source>
</evidence>
<dbReference type="GO" id="GO:0005829">
    <property type="term" value="C:cytosol"/>
    <property type="evidence" value="ECO:0007669"/>
    <property type="project" value="GOC"/>
</dbReference>
<keyword evidence="3" id="KW-0217">Developmental protein</keyword>
<feature type="domain" description="WW" evidence="6">
    <location>
        <begin position="436"/>
        <end position="467"/>
    </location>
</feature>
<feature type="domain" description="Rhodanese" evidence="7">
    <location>
        <begin position="521"/>
        <end position="639"/>
    </location>
</feature>
<dbReference type="Proteomes" id="UP000053237">
    <property type="component" value="Unassembled WGS sequence"/>
</dbReference>
<dbReference type="CDD" id="cd00201">
    <property type="entry name" value="WW"/>
    <property type="match status" value="1"/>
</dbReference>
<sequence>MVSEEALELLKRLIRRRYLRLWNQQIAKAKQLEIQQLYRIFSQSALTNPLAQLEWEHEPSVITRRPGVEELFQCLQHFSILQIPTKCSHLRGEIWQILLSVCKRNQHSASAREFDRILLRSRKSPRCDLLVQEAVMVCEMVKNEIQIEKMQEKVESLIVYYMSTKSLEYKSGMAHLMACFFIADLPLATIYDCFYQFCGQFLHHIWLHQVHPILRNETEVTASDDVHKRFHRERKELIEQLLCYHDPALAHFLNQWCWNEWSEPDHLIPRDFFTDTLFRRMPPSNFVYLLDQYLLTGDTMFGLFFLLAILIQRRQVFIVLGESTGKTDSICSTESIADQVRSRLVTVTQNAVESRDYVQFLCLYASRLWMRTPKSYHCSLEFVQSDDGFANDHTVKRKSSGRTRRSSSRVAIKKAFRGVKSSKSDALDGKMILDMSDWQRRESSSISGKSFWYNVVSGKTQWEHPAESIPRVISYFALTIGINEVGAHIMGSEEPLPSSISTANKGKHHMVLNKPQHRALRYFVIDCRALRSSEDLECGRIPSAYTLDPSVFDSPELIARALEALEPLKSLVHIVLVGSGVGISTILIKDENIKSKVRDSVLFDVDNLNRAALFFQKQGFRFISILDGGFASWHAFMCDSPEHSPQELTGHVNERCQYCRYDEWALTGADPFLNRFSVPNLRRNRSMPTDSALPINDMDLPNDQKADDRENALSFSALEFLARASSSMPVSRSSLTNMKTRIKDTKRLPWSKISLSAANPWKRTKEIRHHERWSTASENAIDDDRDSIRTNTSAEETTSCFSMHSVKKRILSSPTHSAHKAQEDVFTIEYSDDEEVRDDLSAIMEQKLMISKTTEKDTGRTPPTSSTCSSALPTLTA</sequence>
<dbReference type="PROSITE" id="PS50020">
    <property type="entry name" value="WW_DOMAIN_2"/>
    <property type="match status" value="1"/>
</dbReference>
<evidence type="ECO:0000313" key="9">
    <source>
        <dbReference type="Proteomes" id="UP000053237"/>
    </source>
</evidence>
<dbReference type="InterPro" id="IPR036873">
    <property type="entry name" value="Rhodanese-like_dom_sf"/>
</dbReference>
<dbReference type="AlphaFoldDB" id="A0A024GKM9"/>
<accession>A0A024GKM9</accession>
<feature type="compositionally biased region" description="Polar residues" evidence="5">
    <location>
        <begin position="861"/>
        <end position="877"/>
    </location>
</feature>
<dbReference type="PROSITE" id="PS50206">
    <property type="entry name" value="RHODANESE_3"/>
    <property type="match status" value="1"/>
</dbReference>
<evidence type="ECO:0000259" key="6">
    <source>
        <dbReference type="PROSITE" id="PS50020"/>
    </source>
</evidence>
<proteinExistence type="predicted"/>
<name>A0A024GKM9_9STRA</name>
<dbReference type="EMBL" id="CAIX01000169">
    <property type="protein sequence ID" value="CCI47401.1"/>
    <property type="molecule type" value="Genomic_DNA"/>
</dbReference>
<dbReference type="SUPFAM" id="SSF51045">
    <property type="entry name" value="WW domain"/>
    <property type="match status" value="1"/>
</dbReference>
<evidence type="ECO:0000256" key="3">
    <source>
        <dbReference type="ARBA" id="ARBA00022473"/>
    </source>
</evidence>
<dbReference type="PANTHER" id="PTHR13297">
    <property type="entry name" value="TBC1 DOMAIN FAMILY MEMBER 23-RELATED"/>
    <property type="match status" value="1"/>
</dbReference>
<protein>
    <recommendedName>
        <fullName evidence="2">TBC1 domain family member 23</fullName>
    </recommendedName>
</protein>
<dbReference type="SUPFAM" id="SSF52821">
    <property type="entry name" value="Rhodanese/Cell cycle control phosphatase"/>
    <property type="match status" value="1"/>
</dbReference>
<dbReference type="GO" id="GO:0099041">
    <property type="term" value="P:vesicle tethering to Golgi"/>
    <property type="evidence" value="ECO:0007669"/>
    <property type="project" value="TreeGrafter"/>
</dbReference>
<reference evidence="8 9" key="1">
    <citation type="submission" date="2012-05" db="EMBL/GenBank/DDBJ databases">
        <title>Recombination and specialization in a pathogen metapopulation.</title>
        <authorList>
            <person name="Gardiner A."/>
            <person name="Kemen E."/>
            <person name="Schultz-Larsen T."/>
            <person name="MacLean D."/>
            <person name="Van Oosterhout C."/>
            <person name="Jones J.D.G."/>
        </authorList>
    </citation>
    <scope>NUCLEOTIDE SEQUENCE [LARGE SCALE GENOMIC DNA]</scope>
    <source>
        <strain evidence="8 9">Ac Nc2</strain>
    </source>
</reference>
<dbReference type="OrthoDB" id="73307at2759"/>
<gene>
    <name evidence="8" type="ORF">BN9_084080</name>
</gene>
<dbReference type="InterPro" id="IPR001202">
    <property type="entry name" value="WW_dom"/>
</dbReference>
<dbReference type="STRING" id="65357.A0A024GKM9"/>
<dbReference type="InterPro" id="IPR000195">
    <property type="entry name" value="Rab-GAP-TBC_dom"/>
</dbReference>
<dbReference type="InterPro" id="IPR001763">
    <property type="entry name" value="Rhodanese-like_dom"/>
</dbReference>
<comment type="caution">
    <text evidence="8">The sequence shown here is derived from an EMBL/GenBank/DDBJ whole genome shotgun (WGS) entry which is preliminary data.</text>
</comment>
<dbReference type="GO" id="GO:0005802">
    <property type="term" value="C:trans-Golgi network"/>
    <property type="evidence" value="ECO:0007669"/>
    <property type="project" value="TreeGrafter"/>
</dbReference>
<feature type="region of interest" description="Disordered" evidence="5">
    <location>
        <begin position="851"/>
        <end position="877"/>
    </location>
</feature>
<evidence type="ECO:0000313" key="8">
    <source>
        <dbReference type="EMBL" id="CCI47401.1"/>
    </source>
</evidence>
<dbReference type="PANTHER" id="PTHR13297:SF5">
    <property type="entry name" value="TBC1 DOMAIN FAMILY MEMBER 23"/>
    <property type="match status" value="1"/>
</dbReference>
<dbReference type="GO" id="GO:0042147">
    <property type="term" value="P:retrograde transport, endosome to Golgi"/>
    <property type="evidence" value="ECO:0007669"/>
    <property type="project" value="InterPro"/>
</dbReference>
<evidence type="ECO:0000256" key="2">
    <source>
        <dbReference type="ARBA" id="ARBA00014207"/>
    </source>
</evidence>